<dbReference type="EMBL" id="CP127527">
    <property type="protein sequence ID" value="XRI78235.1"/>
    <property type="molecule type" value="Genomic_DNA"/>
</dbReference>
<dbReference type="Proteomes" id="UP000271650">
    <property type="component" value="Chromosome"/>
</dbReference>
<gene>
    <name evidence="1" type="ORF">EC580_006115</name>
</gene>
<organism evidence="1 2">
    <name type="scientific">Acidithiobacillus sulfuriphilus</name>
    <dbReference type="NCBI Taxonomy" id="1867749"/>
    <lineage>
        <taxon>Bacteria</taxon>
        <taxon>Pseudomonadati</taxon>
        <taxon>Pseudomonadota</taxon>
        <taxon>Acidithiobacillia</taxon>
        <taxon>Acidithiobacillales</taxon>
        <taxon>Acidithiobacillaceae</taxon>
        <taxon>Acidithiobacillus</taxon>
    </lineage>
</organism>
<reference evidence="1 2" key="1">
    <citation type="journal article" date="2019" name="Int. J. Syst. Evol. Microbiol.">
        <title>Acidithiobacillus sulfuriphilus sp. nov.: an extremely acidophilic sulfur-oxidizing chemolithotroph isolated from a neutral pH environment.</title>
        <authorList>
            <person name="Falagan C."/>
            <person name="Moya-Beltran A."/>
            <person name="Castro M."/>
            <person name="Quatrini R."/>
            <person name="Johnson D.B."/>
        </authorList>
    </citation>
    <scope>NUCLEOTIDE SEQUENCE [LARGE SCALE GENOMIC DNA]</scope>
    <source>
        <strain evidence="1 2">CJ-2</strain>
    </source>
</reference>
<name>A0ACD5HRW2_9PROT</name>
<accession>A0ACD5HRW2</accession>
<evidence type="ECO:0000313" key="1">
    <source>
        <dbReference type="EMBL" id="XRI78235.1"/>
    </source>
</evidence>
<keyword evidence="2" id="KW-1185">Reference proteome</keyword>
<evidence type="ECO:0000313" key="2">
    <source>
        <dbReference type="Proteomes" id="UP000271650"/>
    </source>
</evidence>
<sequence>MDRAHVGLLASPDPVLLAGLETRIVDWARGQGWFLERTGPLRRGQPWPGRLEFIKKGVLDPEVWGELLQACTIFVEVLAEKREAKSAEGIWVKFFQSPGALFGFAQLAHTGPTDFVAALRSRRGWDQAPAEDERAALAQVGLPWMAPEQRSVGRLGAPGCSLGQHDQGRCHHDS</sequence>
<proteinExistence type="predicted"/>
<protein>
    <submittedName>
        <fullName evidence="1">Uncharacterized protein</fullName>
    </submittedName>
</protein>